<evidence type="ECO:0000256" key="4">
    <source>
        <dbReference type="ARBA" id="ARBA00022723"/>
    </source>
</evidence>
<keyword evidence="7" id="KW-0653">Protein transport</keyword>
<evidence type="ECO:0000313" key="11">
    <source>
        <dbReference type="Proteomes" id="UP000186698"/>
    </source>
</evidence>
<sequence>MVESPLCTRISPAIPGNKPTVVSCMRTSTSRQLSYMLTQKDYLYTELESHGCCLSCSALSDPSQDLQFVVASNECVYLYQPDERGPCFTFEGQKMIVHWYRGYLIIVSSDRLPFAGRAGDSQSMDRQTLTIYDLNNKLIAYSGAFTEVVDVLTEWGSMYVLTRDGLLHALHEKCTQTKLEMLFKKNLFVMAISLAKSQHLDSDGLSVIFRQYGDHLYNKGDHDGAIQLYIRTIGKLEPPYVIRKFLDAQRIHNLTAYLQALHLHSLANADHTTLLLNCYTKLKDSARLEEFIKVCDTDNAFSI</sequence>
<dbReference type="GeneID" id="108696456"/>
<accession>A0A1L8FLI7</accession>
<evidence type="ECO:0000256" key="9">
    <source>
        <dbReference type="PROSITE-ProRule" id="PRU01006"/>
    </source>
</evidence>
<dbReference type="OrthoDB" id="26184at2759"/>
<keyword evidence="6" id="KW-0862">Zinc</keyword>
<dbReference type="GO" id="GO:0007032">
    <property type="term" value="P:endosome organization"/>
    <property type="evidence" value="ECO:0007669"/>
    <property type="project" value="TreeGrafter"/>
</dbReference>
<feature type="domain" description="PEP5/VPS11 N-terminal" evidence="10">
    <location>
        <begin position="27"/>
        <end position="172"/>
    </location>
</feature>
<dbReference type="InterPro" id="IPR057307">
    <property type="entry name" value="PEP5_VPS11_N"/>
</dbReference>
<name>A0A1L8FLI7_XENLA</name>
<dbReference type="GO" id="GO:0006904">
    <property type="term" value="P:vesicle docking involved in exocytosis"/>
    <property type="evidence" value="ECO:0007669"/>
    <property type="project" value="TreeGrafter"/>
</dbReference>
<reference evidence="12" key="1">
    <citation type="submission" date="2025-08" db="UniProtKB">
        <authorList>
            <consortium name="RefSeq"/>
        </authorList>
    </citation>
    <scope>IDENTIFICATION</scope>
    <source>
        <strain evidence="12">J_2021</strain>
        <tissue evidence="12">Erythrocytes</tissue>
    </source>
</reference>
<evidence type="ECO:0000256" key="7">
    <source>
        <dbReference type="ARBA" id="ARBA00022927"/>
    </source>
</evidence>
<dbReference type="PANTHER" id="PTHR23323:SF24">
    <property type="entry name" value="VACUOLAR PROTEIN SORTING-ASSOCIATED PROTEIN 11 HOMOLOG"/>
    <property type="match status" value="1"/>
</dbReference>
<dbReference type="GO" id="GO:0008270">
    <property type="term" value="F:zinc ion binding"/>
    <property type="evidence" value="ECO:0007669"/>
    <property type="project" value="UniProtKB-KW"/>
</dbReference>
<dbReference type="GO" id="GO:0005765">
    <property type="term" value="C:lysosomal membrane"/>
    <property type="evidence" value="ECO:0007669"/>
    <property type="project" value="UniProtKB-SubCell"/>
</dbReference>
<dbReference type="GO" id="GO:0048284">
    <property type="term" value="P:organelle fusion"/>
    <property type="evidence" value="ECO:0007669"/>
    <property type="project" value="TreeGrafter"/>
</dbReference>
<keyword evidence="3" id="KW-0813">Transport</keyword>
<feature type="repeat" description="CHCR" evidence="9">
    <location>
        <begin position="229"/>
        <end position="303"/>
    </location>
</feature>
<dbReference type="AlphaFoldDB" id="A0A1L8FLI7"/>
<dbReference type="OMA" id="CMRTSTS"/>
<comment type="subcellular location">
    <subcellularLocation>
        <location evidence="1">Late endosome membrane</location>
        <topology evidence="1">Peripheral membrane protein</topology>
        <orientation evidence="1">Cytoplasmic side</orientation>
    </subcellularLocation>
    <subcellularLocation>
        <location evidence="2">Lysosome membrane</location>
        <topology evidence="2">Peripheral membrane protein</topology>
        <orientation evidence="2">Cytoplasmic side</orientation>
    </subcellularLocation>
</comment>
<dbReference type="InterPro" id="IPR057308">
    <property type="entry name" value="CHCR_PEP5_VPS11"/>
</dbReference>
<dbReference type="PROSITE" id="PS50236">
    <property type="entry name" value="CHCR"/>
    <property type="match status" value="1"/>
</dbReference>
<dbReference type="Pfam" id="PF23341">
    <property type="entry name" value="PEP5_VPS11_N"/>
    <property type="match status" value="1"/>
</dbReference>
<dbReference type="CTD" id="108696456"/>
<keyword evidence="4" id="KW-0479">Metal-binding</keyword>
<protein>
    <submittedName>
        <fullName evidence="12">Vacuolar protein sorting-associated protein 11 homolog</fullName>
    </submittedName>
</protein>
<evidence type="ECO:0000256" key="1">
    <source>
        <dbReference type="ARBA" id="ARBA00004492"/>
    </source>
</evidence>
<dbReference type="GO" id="GO:0030674">
    <property type="term" value="F:protein-macromolecule adaptor activity"/>
    <property type="evidence" value="ECO:0007669"/>
    <property type="project" value="TreeGrafter"/>
</dbReference>
<dbReference type="PANTHER" id="PTHR23323">
    <property type="entry name" value="VACUOLAR PROTEIN SORTING-ASSOCIATED PROTEIN"/>
    <property type="match status" value="1"/>
</dbReference>
<keyword evidence="5" id="KW-0863">Zinc-finger</keyword>
<gene>
    <name evidence="12" type="primary">vps11.L</name>
</gene>
<dbReference type="Pfam" id="PF23356">
    <property type="entry name" value="TPR_PEP5_VPS11"/>
    <property type="match status" value="1"/>
</dbReference>
<evidence type="ECO:0000256" key="3">
    <source>
        <dbReference type="ARBA" id="ARBA00022448"/>
    </source>
</evidence>
<proteinExistence type="predicted"/>
<evidence type="ECO:0000259" key="10">
    <source>
        <dbReference type="Pfam" id="PF23341"/>
    </source>
</evidence>
<dbReference type="PaxDb" id="8355-A0A1L8FLI7"/>
<dbReference type="STRING" id="8355.A0A1L8FLI7"/>
<keyword evidence="11" id="KW-1185">Reference proteome</keyword>
<evidence type="ECO:0000256" key="6">
    <source>
        <dbReference type="ARBA" id="ARBA00022833"/>
    </source>
</evidence>
<dbReference type="RefSeq" id="XP_018081337.2">
    <property type="nucleotide sequence ID" value="XM_018225848.2"/>
</dbReference>
<dbReference type="GO" id="GO:0006886">
    <property type="term" value="P:intracellular protein transport"/>
    <property type="evidence" value="ECO:0007669"/>
    <property type="project" value="UniProtKB-UniRule"/>
</dbReference>
<dbReference type="GO" id="GO:0030897">
    <property type="term" value="C:HOPS complex"/>
    <property type="evidence" value="ECO:0007669"/>
    <property type="project" value="TreeGrafter"/>
</dbReference>
<organism evidence="11 12">
    <name type="scientific">Xenopus laevis</name>
    <name type="common">African clawed frog</name>
    <dbReference type="NCBI Taxonomy" id="8355"/>
    <lineage>
        <taxon>Eukaryota</taxon>
        <taxon>Metazoa</taxon>
        <taxon>Chordata</taxon>
        <taxon>Craniata</taxon>
        <taxon>Vertebrata</taxon>
        <taxon>Euteleostomi</taxon>
        <taxon>Amphibia</taxon>
        <taxon>Batrachia</taxon>
        <taxon>Anura</taxon>
        <taxon>Pipoidea</taxon>
        <taxon>Pipidae</taxon>
        <taxon>Xenopodinae</taxon>
        <taxon>Xenopus</taxon>
        <taxon>Xenopus</taxon>
    </lineage>
</organism>
<dbReference type="GO" id="GO:0031902">
    <property type="term" value="C:late endosome membrane"/>
    <property type="evidence" value="ECO:0007669"/>
    <property type="project" value="UniProtKB-SubCell"/>
</dbReference>
<evidence type="ECO:0000256" key="5">
    <source>
        <dbReference type="ARBA" id="ARBA00022771"/>
    </source>
</evidence>
<evidence type="ECO:0000256" key="8">
    <source>
        <dbReference type="ARBA" id="ARBA00023136"/>
    </source>
</evidence>
<dbReference type="GO" id="GO:0007033">
    <property type="term" value="P:vacuole organization"/>
    <property type="evidence" value="ECO:0007669"/>
    <property type="project" value="TreeGrafter"/>
</dbReference>
<dbReference type="InterPro" id="IPR000547">
    <property type="entry name" value="Clathrin_H-chain/VPS_repeat"/>
</dbReference>
<evidence type="ECO:0000256" key="2">
    <source>
        <dbReference type="ARBA" id="ARBA00004630"/>
    </source>
</evidence>
<keyword evidence="8" id="KW-0472">Membrane</keyword>
<dbReference type="Proteomes" id="UP000186698">
    <property type="component" value="Chromosome 7L"/>
</dbReference>
<dbReference type="KEGG" id="xla:108696456"/>
<evidence type="ECO:0000313" key="12">
    <source>
        <dbReference type="RefSeq" id="XP_018081337.2"/>
    </source>
</evidence>